<evidence type="ECO:0000313" key="9">
    <source>
        <dbReference type="EMBL" id="RKF62055.1"/>
    </source>
</evidence>
<feature type="transmembrane region" description="Helical" evidence="7">
    <location>
        <begin position="57"/>
        <end position="76"/>
    </location>
</feature>
<gene>
    <name evidence="9" type="ORF">GcC1_150005</name>
</gene>
<feature type="region of interest" description="Disordered" evidence="6">
    <location>
        <begin position="451"/>
        <end position="470"/>
    </location>
</feature>
<proteinExistence type="inferred from homology"/>
<evidence type="ECO:0000256" key="2">
    <source>
        <dbReference type="ARBA" id="ARBA00022692"/>
    </source>
</evidence>
<reference evidence="9 10" key="1">
    <citation type="journal article" date="2018" name="BMC Genomics">
        <title>Comparative genome analyses reveal sequence features reflecting distinct modes of host-adaptation between dicot and monocot powdery mildew.</title>
        <authorList>
            <person name="Wu Y."/>
            <person name="Ma X."/>
            <person name="Pan Z."/>
            <person name="Kale S.D."/>
            <person name="Song Y."/>
            <person name="King H."/>
            <person name="Zhang Q."/>
            <person name="Presley C."/>
            <person name="Deng X."/>
            <person name="Wei C.I."/>
            <person name="Xiao S."/>
        </authorList>
    </citation>
    <scope>NUCLEOTIDE SEQUENCE [LARGE SCALE GENOMIC DNA]</scope>
    <source>
        <strain evidence="9">UCSC1</strain>
    </source>
</reference>
<feature type="transmembrane region" description="Helical" evidence="7">
    <location>
        <begin position="143"/>
        <end position="163"/>
    </location>
</feature>
<evidence type="ECO:0000313" key="10">
    <source>
        <dbReference type="Proteomes" id="UP000285405"/>
    </source>
</evidence>
<dbReference type="OrthoDB" id="3596219at2759"/>
<dbReference type="GO" id="GO:0016020">
    <property type="term" value="C:membrane"/>
    <property type="evidence" value="ECO:0007669"/>
    <property type="project" value="UniProtKB-SubCell"/>
</dbReference>
<feature type="region of interest" description="Disordered" evidence="6">
    <location>
        <begin position="483"/>
        <end position="534"/>
    </location>
</feature>
<feature type="domain" description="Rhodopsin" evidence="8">
    <location>
        <begin position="41"/>
        <end position="282"/>
    </location>
</feature>
<keyword evidence="9" id="KW-0687">Ribonucleoprotein</keyword>
<feature type="transmembrane region" description="Helical" evidence="7">
    <location>
        <begin position="112"/>
        <end position="131"/>
    </location>
</feature>
<protein>
    <submittedName>
        <fullName evidence="9">Putative 50s ribosomal protein l36e</fullName>
    </submittedName>
</protein>
<keyword evidence="9" id="KW-0689">Ribosomal protein</keyword>
<dbReference type="PANTHER" id="PTHR33048">
    <property type="entry name" value="PTH11-LIKE INTEGRAL MEMBRANE PROTEIN (AFU_ORTHOLOGUE AFUA_5G11245)"/>
    <property type="match status" value="1"/>
</dbReference>
<evidence type="ECO:0000256" key="3">
    <source>
        <dbReference type="ARBA" id="ARBA00022989"/>
    </source>
</evidence>
<evidence type="ECO:0000256" key="1">
    <source>
        <dbReference type="ARBA" id="ARBA00004141"/>
    </source>
</evidence>
<dbReference type="Proteomes" id="UP000285405">
    <property type="component" value="Unassembled WGS sequence"/>
</dbReference>
<comment type="subcellular location">
    <subcellularLocation>
        <location evidence="1">Membrane</location>
        <topology evidence="1">Multi-pass membrane protein</topology>
    </subcellularLocation>
</comment>
<feature type="compositionally biased region" description="Polar residues" evidence="6">
    <location>
        <begin position="457"/>
        <end position="466"/>
    </location>
</feature>
<evidence type="ECO:0000256" key="4">
    <source>
        <dbReference type="ARBA" id="ARBA00023136"/>
    </source>
</evidence>
<dbReference type="AlphaFoldDB" id="A0A420HX83"/>
<feature type="compositionally biased region" description="Basic and acidic residues" evidence="6">
    <location>
        <begin position="488"/>
        <end position="497"/>
    </location>
</feature>
<dbReference type="EMBL" id="MCBR01015073">
    <property type="protein sequence ID" value="RKF62055.1"/>
    <property type="molecule type" value="Genomic_DNA"/>
</dbReference>
<dbReference type="GO" id="GO:0005840">
    <property type="term" value="C:ribosome"/>
    <property type="evidence" value="ECO:0007669"/>
    <property type="project" value="UniProtKB-KW"/>
</dbReference>
<dbReference type="Pfam" id="PF20684">
    <property type="entry name" value="Fung_rhodopsin"/>
    <property type="match status" value="1"/>
</dbReference>
<feature type="transmembrane region" description="Helical" evidence="7">
    <location>
        <begin position="220"/>
        <end position="241"/>
    </location>
</feature>
<comment type="caution">
    <text evidence="9">The sequence shown here is derived from an EMBL/GenBank/DDBJ whole genome shotgun (WGS) entry which is preliminary data.</text>
</comment>
<comment type="similarity">
    <text evidence="5">Belongs to the SAT4 family.</text>
</comment>
<evidence type="ECO:0000256" key="7">
    <source>
        <dbReference type="SAM" id="Phobius"/>
    </source>
</evidence>
<dbReference type="InterPro" id="IPR052337">
    <property type="entry name" value="SAT4-like"/>
</dbReference>
<accession>A0A420HX83</accession>
<evidence type="ECO:0000256" key="5">
    <source>
        <dbReference type="ARBA" id="ARBA00038359"/>
    </source>
</evidence>
<feature type="transmembrane region" description="Helical" evidence="7">
    <location>
        <begin position="183"/>
        <end position="208"/>
    </location>
</feature>
<keyword evidence="3 7" id="KW-1133">Transmembrane helix</keyword>
<organism evidence="9 10">
    <name type="scientific">Golovinomyces cichoracearum</name>
    <dbReference type="NCBI Taxonomy" id="62708"/>
    <lineage>
        <taxon>Eukaryota</taxon>
        <taxon>Fungi</taxon>
        <taxon>Dikarya</taxon>
        <taxon>Ascomycota</taxon>
        <taxon>Pezizomycotina</taxon>
        <taxon>Leotiomycetes</taxon>
        <taxon>Erysiphales</taxon>
        <taxon>Erysiphaceae</taxon>
        <taxon>Golovinomyces</taxon>
    </lineage>
</organism>
<evidence type="ECO:0000259" key="8">
    <source>
        <dbReference type="Pfam" id="PF20684"/>
    </source>
</evidence>
<dbReference type="PANTHER" id="PTHR33048:SF123">
    <property type="entry name" value="INTEGRAL MEMBRANE PROTEIN"/>
    <property type="match status" value="1"/>
</dbReference>
<evidence type="ECO:0000256" key="6">
    <source>
        <dbReference type="SAM" id="MobiDB-lite"/>
    </source>
</evidence>
<sequence>MSFSVLLVAQSQSMPEGESRIFPLELTNVICLSIALSMAGLRFWVRFAMLKSRGLDDLLLIVAVIFTILLSASCYLSDKLGLGNQTWQPTSVDSAQKIEIASNITKAVYGCYFAYPTAIIFTKFSIMATYLRVFPPGHLRRSTVALSVLAVVFWVASIFAIIFTCIPLQAAWDQRVMGRCYDILNFFMISSSFHILLDVLLCILPIPIIWSLSMPKTQRLILIALLCGGALACVSSILRLIHLRQVIDNVYVRTISIIEWSIIEVDAGIICASMAALRPLCKLITLPYYSNGLNKRDDMTTCSVPNFDEIFDPPQPFIIHDIDQNTLKPRAVTHEYLKPKFLTQGTSTHRASIPELPLPVAKSGFISFAEFRDKEYGLDINKSSMLQGDFRKTWNNYRFNSNISPEHTHRPSLNYSRCHSVNYSTHICHQLAPHPTHSRFQNFPKIDRSFQEEHSNRNMTDNGDSDVTSHDRNLQPAIFLLDDSDEENIPKPKDKNYRHSAPALSPIKQRVRSSPAFNLHRASYTRPPDNIRRL</sequence>
<name>A0A420HX83_9PEZI</name>
<keyword evidence="4 7" id="KW-0472">Membrane</keyword>
<feature type="transmembrane region" description="Helical" evidence="7">
    <location>
        <begin position="21"/>
        <end position="45"/>
    </location>
</feature>
<dbReference type="InterPro" id="IPR049326">
    <property type="entry name" value="Rhodopsin_dom_fungi"/>
</dbReference>
<keyword evidence="2 7" id="KW-0812">Transmembrane</keyword>